<organism evidence="6 7">
    <name type="scientific">Serratia sp. (strain ATCC 39006)</name>
    <name type="common">Prodigiosinella confusarubida</name>
    <dbReference type="NCBI Taxonomy" id="104623"/>
    <lineage>
        <taxon>Bacteria</taxon>
        <taxon>Pseudomonadati</taxon>
        <taxon>Pseudomonadota</taxon>
        <taxon>Gammaproteobacteria</taxon>
        <taxon>Enterobacterales</taxon>
        <taxon>Pectobacteriaceae</taxon>
        <taxon>Prodigiosinella</taxon>
    </lineage>
</organism>
<keyword evidence="3" id="KW-0170">Cobalt</keyword>
<keyword evidence="2" id="KW-0378">Hydrolase</keyword>
<dbReference type="OrthoDB" id="7055905at2"/>
<reference evidence="6" key="2">
    <citation type="submission" date="2013-09" db="EMBL/GenBank/DDBJ databases">
        <authorList>
            <person name="Wang G."/>
            <person name="Yang Y."/>
            <person name="Su Y."/>
        </authorList>
    </citation>
    <scope>NUCLEOTIDE SEQUENCE</scope>
    <source>
        <strain evidence="6">ATCC 39006</strain>
    </source>
</reference>
<dbReference type="SUPFAM" id="SSF53187">
    <property type="entry name" value="Zn-dependent exopeptidases"/>
    <property type="match status" value="1"/>
</dbReference>
<dbReference type="Pfam" id="PF01546">
    <property type="entry name" value="Peptidase_M20"/>
    <property type="match status" value="1"/>
</dbReference>
<dbReference type="RefSeq" id="WP_021017368.1">
    <property type="nucleotide sequence ID" value="NZ_CP025084.1"/>
</dbReference>
<evidence type="ECO:0000313" key="7">
    <source>
        <dbReference type="Proteomes" id="UP000017700"/>
    </source>
</evidence>
<dbReference type="SUPFAM" id="SSF55031">
    <property type="entry name" value="Bacterial exopeptidase dimerisation domain"/>
    <property type="match status" value="1"/>
</dbReference>
<dbReference type="Gene3D" id="3.40.630.10">
    <property type="entry name" value="Zn peptidases"/>
    <property type="match status" value="1"/>
</dbReference>
<evidence type="ECO:0000313" key="5">
    <source>
        <dbReference type="EMBL" id="AUG99790.1"/>
    </source>
</evidence>
<dbReference type="Proteomes" id="UP000017700">
    <property type="component" value="Chromosome"/>
</dbReference>
<dbReference type="InterPro" id="IPR050072">
    <property type="entry name" value="Peptidase_M20A"/>
</dbReference>
<evidence type="ECO:0000256" key="1">
    <source>
        <dbReference type="ARBA" id="ARBA00022723"/>
    </source>
</evidence>
<evidence type="ECO:0000256" key="2">
    <source>
        <dbReference type="ARBA" id="ARBA00022801"/>
    </source>
</evidence>
<dbReference type="PANTHER" id="PTHR43808:SF3">
    <property type="entry name" value="ACETYLORNITHINE DEACETYLASE"/>
    <property type="match status" value="1"/>
</dbReference>
<dbReference type="STRING" id="104623.Ser39006_04108"/>
<dbReference type="EMBL" id="CP025084">
    <property type="protein sequence ID" value="AUH04109.1"/>
    <property type="molecule type" value="Genomic_DNA"/>
</dbReference>
<dbReference type="Proteomes" id="UP000233778">
    <property type="component" value="Chromosome"/>
</dbReference>
<dbReference type="PANTHER" id="PTHR43808">
    <property type="entry name" value="ACETYLORNITHINE DEACETYLASE"/>
    <property type="match status" value="1"/>
</dbReference>
<evidence type="ECO:0000256" key="3">
    <source>
        <dbReference type="ARBA" id="ARBA00023285"/>
    </source>
</evidence>
<gene>
    <name evidence="5" type="ORF">CWC46_08125</name>
    <name evidence="6" type="ORF">Ser39006_008130</name>
</gene>
<reference evidence="6" key="4">
    <citation type="submission" date="2017-11" db="EMBL/GenBank/DDBJ databases">
        <title>Complete genome sequence of Serratia sp. ATCC 39006.</title>
        <authorList>
            <person name="Hampton H.G."/>
            <person name="Jackson S.A."/>
            <person name="Jauregui R."/>
            <person name="Poulter G.T.M."/>
            <person name="Salmond G.P.C."/>
            <person name="Fineran P.C."/>
        </authorList>
    </citation>
    <scope>NUCLEOTIDE SEQUENCE</scope>
    <source>
        <strain evidence="6">ATCC 39006</strain>
    </source>
</reference>
<keyword evidence="7" id="KW-1185">Reference proteome</keyword>
<protein>
    <submittedName>
        <fullName evidence="6">Acetylornithine deacetylase</fullName>
    </submittedName>
</protein>
<feature type="domain" description="Peptidase M20 dimerisation" evidence="4">
    <location>
        <begin position="202"/>
        <end position="312"/>
    </location>
</feature>
<dbReference type="InterPro" id="IPR011650">
    <property type="entry name" value="Peptidase_M20_dimer"/>
</dbReference>
<dbReference type="AlphaFoldDB" id="A0A2I5T5E2"/>
<evidence type="ECO:0000313" key="8">
    <source>
        <dbReference type="Proteomes" id="UP000233778"/>
    </source>
</evidence>
<name>A0A2I5T5E2_SERS3</name>
<dbReference type="GO" id="GO:0046872">
    <property type="term" value="F:metal ion binding"/>
    <property type="evidence" value="ECO:0007669"/>
    <property type="project" value="UniProtKB-KW"/>
</dbReference>
<dbReference type="InterPro" id="IPR002933">
    <property type="entry name" value="Peptidase_M20"/>
</dbReference>
<sequence length="428" mass="46326">MHVKSHFKQALAAISGDSTAILQDLRQMLAVDTSFPPGNGYGAFANLMESLLTPMGFTFQRVSVPESLWHSPDGSAVGERINLLATLPADAAENCNLYFHVDTVPPGDGWHYPPLVLSQTGERLIGRGSADMKGTIVAALAALRAAQRYKLKLRFNPVLLLCTDEEGGLYPGIRYLAEQQLFQGHMLSFNGGAVPRIWAGCFGSLDVKIRVTGRAAHSGDPVDGINAIEESQSLMQALMALKQRVEKRTSAMPSPPHFAGKPLTSRLTLAMAQGGSKGSTLPACFDLLVNRRYAPEEHFDDVWQELTDCITQSMSSSAALSTEHYLIGHLAPVSDPTGPHWPRWQHALSLGFGFHTDDFAAWGSSTSSDMGWVQQAGIQEILLGGLARPDNHIHAADEYTTMQDLVALSQSILAYLADDFSPTQGISL</sequence>
<keyword evidence="1" id="KW-0479">Metal-binding</keyword>
<dbReference type="Gene3D" id="3.30.70.360">
    <property type="match status" value="1"/>
</dbReference>
<reference evidence="5 8" key="3">
    <citation type="submission" date="2017-11" db="EMBL/GenBank/DDBJ databases">
        <title>Complete genome sequence of Serratia sp. ATCC 39006 LacA.</title>
        <authorList>
            <person name="Hampton H.G."/>
            <person name="Jackson S.A."/>
            <person name="Jauregui R."/>
            <person name="Poulter G.T.M."/>
            <person name="Salmond G.P.C."/>
            <person name="Fineran P.C."/>
        </authorList>
    </citation>
    <scope>NUCLEOTIDE SEQUENCE [LARGE SCALE GENOMIC DNA]</scope>
    <source>
        <strain evidence="5 8">ATCC 39006</strain>
    </source>
</reference>
<reference evidence="6 7" key="1">
    <citation type="journal article" date="2013" name="Genome Announc.">
        <title>Draft genome sequence of Serratia sp. strain ATCC 39006, a model bacterium for analysis of the biosynthesis and regulation of prodigiosin, a carbapenem, and gas vesicles.</title>
        <authorList>
            <person name="Fineran P.C."/>
            <person name="Iglesias Cans M.C."/>
            <person name="Ramsay J.P."/>
            <person name="Wilf N.M."/>
            <person name="Cossyleon D."/>
            <person name="McNeil M.B."/>
            <person name="Williamson N.R."/>
            <person name="Monson R.E."/>
            <person name="Becher S.A."/>
            <person name="Stanton J.A."/>
            <person name="Brugger K."/>
            <person name="Brown S.D."/>
            <person name="Salmond G.P."/>
        </authorList>
    </citation>
    <scope>NUCLEOTIDE SEQUENCE [LARGE SCALE GENOMIC DNA]</scope>
    <source>
        <strain evidence="6">ATCC 39006</strain>
        <strain evidence="7">ATCC 39006 / SC 11482</strain>
    </source>
</reference>
<dbReference type="EMBL" id="CP025085">
    <property type="protein sequence ID" value="AUG99790.1"/>
    <property type="molecule type" value="Genomic_DNA"/>
</dbReference>
<evidence type="ECO:0000259" key="4">
    <source>
        <dbReference type="Pfam" id="PF07687"/>
    </source>
</evidence>
<dbReference type="Pfam" id="PF07687">
    <property type="entry name" value="M20_dimer"/>
    <property type="match status" value="1"/>
</dbReference>
<proteinExistence type="predicted"/>
<dbReference type="GO" id="GO:0016787">
    <property type="term" value="F:hydrolase activity"/>
    <property type="evidence" value="ECO:0007669"/>
    <property type="project" value="UniProtKB-KW"/>
</dbReference>
<dbReference type="KEGG" id="sera:Ser39006_008130"/>
<dbReference type="KEGG" id="serq:CWC46_08125"/>
<evidence type="ECO:0000313" key="6">
    <source>
        <dbReference type="EMBL" id="AUH04109.1"/>
    </source>
</evidence>
<accession>A0A2I5T5E2</accession>
<dbReference type="InterPro" id="IPR036264">
    <property type="entry name" value="Bact_exopeptidase_dim_dom"/>
</dbReference>